<reference evidence="2" key="1">
    <citation type="submission" date="2020-05" db="EMBL/GenBank/DDBJ databases">
        <title>Mycena genomes resolve the evolution of fungal bioluminescence.</title>
        <authorList>
            <person name="Tsai I.J."/>
        </authorList>
    </citation>
    <scope>NUCLEOTIDE SEQUENCE</scope>
    <source>
        <strain evidence="2">160909Yilan</strain>
    </source>
</reference>
<proteinExistence type="predicted"/>
<sequence length="213" mass="23107">MRMLWLSSAHTVPLSLPATSAPSDQPCPSHGLHSQYLASRPIADTRANVSARARHAALYGYARQILTSPRPPFVIEALPCCIESEPPSAIPYANDETSSRAQDLPHTNTSADAMHARLEINVPKSQLPRTPERYWGARTDLVRNHRPLRLALAPNACPPPVPARTAATALPFSHNTLVAREVGYTSAGMARYGTLSAAPCVHTSSPRKSHDRD</sequence>
<keyword evidence="3" id="KW-1185">Reference proteome</keyword>
<evidence type="ECO:0000313" key="3">
    <source>
        <dbReference type="Proteomes" id="UP000623467"/>
    </source>
</evidence>
<accession>A0A8H6XP03</accession>
<dbReference type="AlphaFoldDB" id="A0A8H6XP03"/>
<feature type="chain" id="PRO_5034980463" evidence="1">
    <location>
        <begin position="18"/>
        <end position="213"/>
    </location>
</feature>
<comment type="caution">
    <text evidence="2">The sequence shown here is derived from an EMBL/GenBank/DDBJ whole genome shotgun (WGS) entry which is preliminary data.</text>
</comment>
<feature type="signal peptide" evidence="1">
    <location>
        <begin position="1"/>
        <end position="17"/>
    </location>
</feature>
<keyword evidence="1" id="KW-0732">Signal</keyword>
<name>A0A8H6XP03_9AGAR</name>
<gene>
    <name evidence="2" type="ORF">MSAN_01956700</name>
</gene>
<dbReference type="Proteomes" id="UP000623467">
    <property type="component" value="Unassembled WGS sequence"/>
</dbReference>
<evidence type="ECO:0000256" key="1">
    <source>
        <dbReference type="SAM" id="SignalP"/>
    </source>
</evidence>
<protein>
    <submittedName>
        <fullName evidence="2">Uncharacterized protein</fullName>
    </submittedName>
</protein>
<evidence type="ECO:0000313" key="2">
    <source>
        <dbReference type="EMBL" id="KAF7343760.1"/>
    </source>
</evidence>
<dbReference type="EMBL" id="JACAZH010000022">
    <property type="protein sequence ID" value="KAF7343760.1"/>
    <property type="molecule type" value="Genomic_DNA"/>
</dbReference>
<organism evidence="2 3">
    <name type="scientific">Mycena sanguinolenta</name>
    <dbReference type="NCBI Taxonomy" id="230812"/>
    <lineage>
        <taxon>Eukaryota</taxon>
        <taxon>Fungi</taxon>
        <taxon>Dikarya</taxon>
        <taxon>Basidiomycota</taxon>
        <taxon>Agaricomycotina</taxon>
        <taxon>Agaricomycetes</taxon>
        <taxon>Agaricomycetidae</taxon>
        <taxon>Agaricales</taxon>
        <taxon>Marasmiineae</taxon>
        <taxon>Mycenaceae</taxon>
        <taxon>Mycena</taxon>
    </lineage>
</organism>